<dbReference type="Proteomes" id="UP001143981">
    <property type="component" value="Unassembled WGS sequence"/>
</dbReference>
<gene>
    <name evidence="2" type="ORF">LPJ61_001303</name>
</gene>
<comment type="caution">
    <text evidence="2">The sequence shown here is derived from an EMBL/GenBank/DDBJ whole genome shotgun (WGS) entry which is preliminary data.</text>
</comment>
<keyword evidence="1" id="KW-1133">Transmembrane helix</keyword>
<dbReference type="EMBL" id="JANBOI010000104">
    <property type="protein sequence ID" value="KAJ1733967.1"/>
    <property type="molecule type" value="Genomic_DNA"/>
</dbReference>
<keyword evidence="3" id="KW-1185">Reference proteome</keyword>
<feature type="transmembrane region" description="Helical" evidence="1">
    <location>
        <begin position="31"/>
        <end position="55"/>
    </location>
</feature>
<name>A0A9W8D0S6_9FUNG</name>
<keyword evidence="1" id="KW-0472">Membrane</keyword>
<dbReference type="AlphaFoldDB" id="A0A9W8D0S6"/>
<evidence type="ECO:0000313" key="3">
    <source>
        <dbReference type="Proteomes" id="UP001143981"/>
    </source>
</evidence>
<sequence length="109" mass="12324">MVFFSGFIFFGRYHRSTQSSRPNVFHMSTRLLGLGIYLILIVFVLIGNPLSVMLYNNGKPFFDGANHNFSPRALFLASIGVYVYSATTGVAMFIFASTWRTLKKRMAPL</sequence>
<protein>
    <submittedName>
        <fullName evidence="2">Uncharacterized protein</fullName>
    </submittedName>
</protein>
<feature type="transmembrane region" description="Helical" evidence="1">
    <location>
        <begin position="75"/>
        <end position="96"/>
    </location>
</feature>
<accession>A0A9W8D0S6</accession>
<evidence type="ECO:0000313" key="2">
    <source>
        <dbReference type="EMBL" id="KAJ1733967.1"/>
    </source>
</evidence>
<evidence type="ECO:0000256" key="1">
    <source>
        <dbReference type="SAM" id="Phobius"/>
    </source>
</evidence>
<reference evidence="2" key="1">
    <citation type="submission" date="2022-07" db="EMBL/GenBank/DDBJ databases">
        <title>Phylogenomic reconstructions and comparative analyses of Kickxellomycotina fungi.</title>
        <authorList>
            <person name="Reynolds N.K."/>
            <person name="Stajich J.E."/>
            <person name="Barry K."/>
            <person name="Grigoriev I.V."/>
            <person name="Crous P."/>
            <person name="Smith M.E."/>
        </authorList>
    </citation>
    <scope>NUCLEOTIDE SEQUENCE</scope>
    <source>
        <strain evidence="2">BCRC 34381</strain>
    </source>
</reference>
<keyword evidence="1" id="KW-0812">Transmembrane</keyword>
<organism evidence="2 3">
    <name type="scientific">Coemansia biformis</name>
    <dbReference type="NCBI Taxonomy" id="1286918"/>
    <lineage>
        <taxon>Eukaryota</taxon>
        <taxon>Fungi</taxon>
        <taxon>Fungi incertae sedis</taxon>
        <taxon>Zoopagomycota</taxon>
        <taxon>Kickxellomycotina</taxon>
        <taxon>Kickxellomycetes</taxon>
        <taxon>Kickxellales</taxon>
        <taxon>Kickxellaceae</taxon>
        <taxon>Coemansia</taxon>
    </lineage>
</organism>
<proteinExistence type="predicted"/>